<dbReference type="OrthoDB" id="4923818at2759"/>
<keyword evidence="2" id="KW-1185">Reference proteome</keyword>
<reference evidence="1" key="1">
    <citation type="journal article" date="2021" name="Nat. Commun.">
        <title>Genetic determinants of endophytism in the Arabidopsis root mycobiome.</title>
        <authorList>
            <person name="Mesny F."/>
            <person name="Miyauchi S."/>
            <person name="Thiergart T."/>
            <person name="Pickel B."/>
            <person name="Atanasova L."/>
            <person name="Karlsson M."/>
            <person name="Huettel B."/>
            <person name="Barry K.W."/>
            <person name="Haridas S."/>
            <person name="Chen C."/>
            <person name="Bauer D."/>
            <person name="Andreopoulos W."/>
            <person name="Pangilinan J."/>
            <person name="LaButti K."/>
            <person name="Riley R."/>
            <person name="Lipzen A."/>
            <person name="Clum A."/>
            <person name="Drula E."/>
            <person name="Henrissat B."/>
            <person name="Kohler A."/>
            <person name="Grigoriev I.V."/>
            <person name="Martin F.M."/>
            <person name="Hacquard S."/>
        </authorList>
    </citation>
    <scope>NUCLEOTIDE SEQUENCE</scope>
    <source>
        <strain evidence="1">MPI-CAGE-CH-0235</strain>
    </source>
</reference>
<dbReference type="AlphaFoldDB" id="A0A8K0SPN3"/>
<accession>A0A8K0SPN3</accession>
<dbReference type="Proteomes" id="UP000813444">
    <property type="component" value="Unassembled WGS sequence"/>
</dbReference>
<comment type="caution">
    <text evidence="1">The sequence shown here is derived from an EMBL/GenBank/DDBJ whole genome shotgun (WGS) entry which is preliminary data.</text>
</comment>
<evidence type="ECO:0000313" key="2">
    <source>
        <dbReference type="Proteomes" id="UP000813444"/>
    </source>
</evidence>
<dbReference type="EMBL" id="JAGPNK010000008">
    <property type="protein sequence ID" value="KAH7316523.1"/>
    <property type="molecule type" value="Genomic_DNA"/>
</dbReference>
<evidence type="ECO:0000313" key="1">
    <source>
        <dbReference type="EMBL" id="KAH7316523.1"/>
    </source>
</evidence>
<organism evidence="1 2">
    <name type="scientific">Stachybotrys elegans</name>
    <dbReference type="NCBI Taxonomy" id="80388"/>
    <lineage>
        <taxon>Eukaryota</taxon>
        <taxon>Fungi</taxon>
        <taxon>Dikarya</taxon>
        <taxon>Ascomycota</taxon>
        <taxon>Pezizomycotina</taxon>
        <taxon>Sordariomycetes</taxon>
        <taxon>Hypocreomycetidae</taxon>
        <taxon>Hypocreales</taxon>
        <taxon>Stachybotryaceae</taxon>
        <taxon>Stachybotrys</taxon>
    </lineage>
</organism>
<sequence length="512" mass="57971">MAEPATWVDYQPYTEGITTANAARIFERFHWDRNVAFDESAKITDLVRKGGQAWIPEYASLFKGATESFLHALTMAKEIIEETVQSPCGDGRCSYKAIWPELHSSSSELVRAIDGLAEHLAEMKQLETSLRRSEEHRNAVAYDAAFDAAEKHHRAQAEQDRKDREKEERAREWRFADTAQCLKDLHMEKFELKEQLLALQRANKGLQTDYAMIFSQLRVAESRLARDAEQVHEAARIIAEREKEMLDGTSSKTAPSHILSTLSENNRVNLRDELVEADASETESVAVSAAHVKEQVDGESEGDGSGGLWAKDTLIPDPDDRLAPGSLQGVRKVSTSNVEEVVSDGVNKKKAGCQPKTVLLWPKAPNAAVEQLTAWKHVLAYLLVLWYQPIQLMVQLGYLLCGRGAEFTEVVLPAMPLHSFIVVLRQVMTVVTIHTWIALWTERQIWLRANWMTAAYFRSWLLRDPTSWYGPGVDYGLAWWMPHLRKLWFMIMLTLDVWLTKLGPVVAELFGA</sequence>
<gene>
    <name evidence="1" type="ORF">B0I35DRAFT_256256</name>
</gene>
<proteinExistence type="predicted"/>
<protein>
    <submittedName>
        <fullName evidence="1">Uncharacterized protein</fullName>
    </submittedName>
</protein>
<name>A0A8K0SPN3_9HYPO</name>